<dbReference type="InterPro" id="IPR002347">
    <property type="entry name" value="SDR_fam"/>
</dbReference>
<evidence type="ECO:0000313" key="3">
    <source>
        <dbReference type="EMBL" id="KAF7290081.1"/>
    </source>
</evidence>
<sequence>MASLPTFSFHTTAEQVADSCADIIRGKNVLVTGTSLNGIGYETARVAAKYANLVIITGYNEERLKLTEAEIKKSVPSANIRRLALNLLSQAAVRDAAAEVNAYSEPIHVLINNAAASAAINDGAEPERTPDLDVDVQWATNHFGPFLFTKLLLPKLYAAARASPGFTPRVVWVSAKGHQFGGGVDLDNLGRPDPEAEGYSLMNVYFATKSANIMIASEMARRAAGKVNAYSLHPGVIFTNVFMRMKETNSFPAEMSTIGIVNEQGDPVSDKFPWKSIEEGAASTVAAAFDPRLDATPGAYIDDCNVAMEEIAPHTADPSKAARLWSLTEEMIGEKFEF</sequence>
<dbReference type="OrthoDB" id="191139at2759"/>
<dbReference type="PANTHER" id="PTHR24320">
    <property type="entry name" value="RETINOL DEHYDROGENASE"/>
    <property type="match status" value="1"/>
</dbReference>
<dbReference type="InterPro" id="IPR036291">
    <property type="entry name" value="NAD(P)-bd_dom_sf"/>
</dbReference>
<gene>
    <name evidence="3" type="ORF">HMN09_01313200</name>
</gene>
<proteinExistence type="inferred from homology"/>
<dbReference type="Pfam" id="PF00106">
    <property type="entry name" value="adh_short"/>
    <property type="match status" value="1"/>
</dbReference>
<keyword evidence="4" id="KW-1185">Reference proteome</keyword>
<comment type="similarity">
    <text evidence="1">Belongs to the short-chain dehydrogenases/reductases (SDR) family.</text>
</comment>
<dbReference type="Proteomes" id="UP000613580">
    <property type="component" value="Unassembled WGS sequence"/>
</dbReference>
<reference evidence="3" key="1">
    <citation type="submission" date="2020-05" db="EMBL/GenBank/DDBJ databases">
        <title>Mycena genomes resolve the evolution of fungal bioluminescence.</title>
        <authorList>
            <person name="Tsai I.J."/>
        </authorList>
    </citation>
    <scope>NUCLEOTIDE SEQUENCE</scope>
    <source>
        <strain evidence="3">110903Hualien_Pintung</strain>
    </source>
</reference>
<keyword evidence="2" id="KW-0560">Oxidoreductase</keyword>
<dbReference type="SUPFAM" id="SSF51735">
    <property type="entry name" value="NAD(P)-binding Rossmann-fold domains"/>
    <property type="match status" value="1"/>
</dbReference>
<evidence type="ECO:0000256" key="2">
    <source>
        <dbReference type="ARBA" id="ARBA00023002"/>
    </source>
</evidence>
<dbReference type="PANTHER" id="PTHR24320:SF283">
    <property type="entry name" value="RETINOL DEHYDROGENASE 11"/>
    <property type="match status" value="1"/>
</dbReference>
<comment type="caution">
    <text evidence="3">The sequence shown here is derived from an EMBL/GenBank/DDBJ whole genome shotgun (WGS) entry which is preliminary data.</text>
</comment>
<organism evidence="3 4">
    <name type="scientific">Mycena chlorophos</name>
    <name type="common">Agaric fungus</name>
    <name type="synonym">Agaricus chlorophos</name>
    <dbReference type="NCBI Taxonomy" id="658473"/>
    <lineage>
        <taxon>Eukaryota</taxon>
        <taxon>Fungi</taxon>
        <taxon>Dikarya</taxon>
        <taxon>Basidiomycota</taxon>
        <taxon>Agaricomycotina</taxon>
        <taxon>Agaricomycetes</taxon>
        <taxon>Agaricomycetidae</taxon>
        <taxon>Agaricales</taxon>
        <taxon>Marasmiineae</taxon>
        <taxon>Mycenaceae</taxon>
        <taxon>Mycena</taxon>
    </lineage>
</organism>
<evidence type="ECO:0000313" key="4">
    <source>
        <dbReference type="Proteomes" id="UP000613580"/>
    </source>
</evidence>
<name>A0A8H6S126_MYCCL</name>
<dbReference type="Gene3D" id="3.40.50.720">
    <property type="entry name" value="NAD(P)-binding Rossmann-like Domain"/>
    <property type="match status" value="1"/>
</dbReference>
<dbReference type="EMBL" id="JACAZE010000027">
    <property type="protein sequence ID" value="KAF7290081.1"/>
    <property type="molecule type" value="Genomic_DNA"/>
</dbReference>
<accession>A0A8H6S126</accession>
<dbReference type="GO" id="GO:0016491">
    <property type="term" value="F:oxidoreductase activity"/>
    <property type="evidence" value="ECO:0007669"/>
    <property type="project" value="UniProtKB-KW"/>
</dbReference>
<protein>
    <submittedName>
        <fullName evidence="3">Short-chain dehydrogenase/reductase family protein</fullName>
    </submittedName>
</protein>
<dbReference type="AlphaFoldDB" id="A0A8H6S126"/>
<evidence type="ECO:0000256" key="1">
    <source>
        <dbReference type="ARBA" id="ARBA00006484"/>
    </source>
</evidence>